<dbReference type="OrthoDB" id="1929763at2759"/>
<dbReference type="PANTHER" id="PTHR35718">
    <property type="entry name" value="EXPRESSED PROTEIN"/>
    <property type="match status" value="1"/>
</dbReference>
<sequence length="131" mass="14100">MSKKQFHHFVPSFLSGVEGRAPHGLAYLNPRAFSPSAYEFFHPNTSTPDTYVPCAASDCSPLPLAAVVQATEAHQSQLSTPKTSRSRVGAGGIAAILFSFVFVVLLAMGVYYVVITRRANLTRSNSVKPDA</sequence>
<dbReference type="EMBL" id="JABCRI010000011">
    <property type="protein sequence ID" value="KAF8397687.1"/>
    <property type="molecule type" value="Genomic_DNA"/>
</dbReference>
<dbReference type="OMA" id="YVPCAAS"/>
<accession>A0A834Z630</accession>
<evidence type="ECO:0000313" key="2">
    <source>
        <dbReference type="EMBL" id="KAF8397687.1"/>
    </source>
</evidence>
<protein>
    <submittedName>
        <fullName evidence="2">Uncharacterized protein</fullName>
    </submittedName>
</protein>
<comment type="caution">
    <text evidence="2">The sequence shown here is derived from an EMBL/GenBank/DDBJ whole genome shotgun (WGS) entry which is preliminary data.</text>
</comment>
<keyword evidence="3" id="KW-1185">Reference proteome</keyword>
<dbReference type="PANTHER" id="PTHR35718:SF1">
    <property type="entry name" value="EXPRESSED PROTEIN"/>
    <property type="match status" value="1"/>
</dbReference>
<keyword evidence="1" id="KW-0812">Transmembrane</keyword>
<evidence type="ECO:0000256" key="1">
    <source>
        <dbReference type="SAM" id="Phobius"/>
    </source>
</evidence>
<keyword evidence="1" id="KW-0472">Membrane</keyword>
<keyword evidence="1" id="KW-1133">Transmembrane helix</keyword>
<evidence type="ECO:0000313" key="3">
    <source>
        <dbReference type="Proteomes" id="UP000655225"/>
    </source>
</evidence>
<organism evidence="2 3">
    <name type="scientific">Tetracentron sinense</name>
    <name type="common">Spur-leaf</name>
    <dbReference type="NCBI Taxonomy" id="13715"/>
    <lineage>
        <taxon>Eukaryota</taxon>
        <taxon>Viridiplantae</taxon>
        <taxon>Streptophyta</taxon>
        <taxon>Embryophyta</taxon>
        <taxon>Tracheophyta</taxon>
        <taxon>Spermatophyta</taxon>
        <taxon>Magnoliopsida</taxon>
        <taxon>Trochodendrales</taxon>
        <taxon>Trochodendraceae</taxon>
        <taxon>Tetracentron</taxon>
    </lineage>
</organism>
<proteinExistence type="predicted"/>
<gene>
    <name evidence="2" type="ORF">HHK36_016608</name>
</gene>
<name>A0A834Z630_TETSI</name>
<feature type="transmembrane region" description="Helical" evidence="1">
    <location>
        <begin position="88"/>
        <end position="114"/>
    </location>
</feature>
<reference evidence="2 3" key="1">
    <citation type="submission" date="2020-04" db="EMBL/GenBank/DDBJ databases">
        <title>Plant Genome Project.</title>
        <authorList>
            <person name="Zhang R.-G."/>
        </authorList>
    </citation>
    <scope>NUCLEOTIDE SEQUENCE [LARGE SCALE GENOMIC DNA]</scope>
    <source>
        <strain evidence="2">YNK0</strain>
        <tissue evidence="2">Leaf</tissue>
    </source>
</reference>
<dbReference type="Proteomes" id="UP000655225">
    <property type="component" value="Unassembled WGS sequence"/>
</dbReference>
<dbReference type="AlphaFoldDB" id="A0A834Z630"/>